<name>A0A2W1P2P1_PAEXE</name>
<evidence type="ECO:0000256" key="3">
    <source>
        <dbReference type="ARBA" id="ARBA00023012"/>
    </source>
</evidence>
<keyword evidence="2 7" id="KW-0597">Phosphoprotein</keyword>
<evidence type="ECO:0000256" key="7">
    <source>
        <dbReference type="PROSITE-ProRule" id="PRU00169"/>
    </source>
</evidence>
<dbReference type="OrthoDB" id="9790442at2"/>
<dbReference type="FunFam" id="1.10.10.10:FF:000018">
    <property type="entry name" value="DNA-binding response regulator ResD"/>
    <property type="match status" value="1"/>
</dbReference>
<feature type="DNA-binding region" description="OmpR/PhoB-type" evidence="8">
    <location>
        <begin position="131"/>
        <end position="230"/>
    </location>
</feature>
<dbReference type="AlphaFoldDB" id="A0A2W1P2P1"/>
<keyword evidence="6" id="KW-0804">Transcription</keyword>
<evidence type="ECO:0000256" key="1">
    <source>
        <dbReference type="ARBA" id="ARBA00004496"/>
    </source>
</evidence>
<proteinExistence type="predicted"/>
<organism evidence="11 12">
    <name type="scientific">Paenibacillus xerothermodurans</name>
    <dbReference type="NCBI Taxonomy" id="1977292"/>
    <lineage>
        <taxon>Bacteria</taxon>
        <taxon>Bacillati</taxon>
        <taxon>Bacillota</taxon>
        <taxon>Bacilli</taxon>
        <taxon>Bacillales</taxon>
        <taxon>Paenibacillaceae</taxon>
        <taxon>Paenibacillus</taxon>
    </lineage>
</organism>
<dbReference type="SMART" id="SM00448">
    <property type="entry name" value="REC"/>
    <property type="match status" value="1"/>
</dbReference>
<comment type="caution">
    <text evidence="11">The sequence shown here is derived from an EMBL/GenBank/DDBJ whole genome shotgun (WGS) entry which is preliminary data.</text>
</comment>
<dbReference type="SUPFAM" id="SSF46894">
    <property type="entry name" value="C-terminal effector domain of the bipartite response regulators"/>
    <property type="match status" value="1"/>
</dbReference>
<dbReference type="Gene3D" id="1.10.10.10">
    <property type="entry name" value="Winged helix-like DNA-binding domain superfamily/Winged helix DNA-binding domain"/>
    <property type="match status" value="1"/>
</dbReference>
<dbReference type="Pfam" id="PF00072">
    <property type="entry name" value="Response_reg"/>
    <property type="match status" value="1"/>
</dbReference>
<dbReference type="PANTHER" id="PTHR48111">
    <property type="entry name" value="REGULATOR OF RPOS"/>
    <property type="match status" value="1"/>
</dbReference>
<dbReference type="CDD" id="cd00383">
    <property type="entry name" value="trans_reg_C"/>
    <property type="match status" value="1"/>
</dbReference>
<keyword evidence="3" id="KW-0902">Two-component regulatory system</keyword>
<dbReference type="Gene3D" id="3.40.50.2300">
    <property type="match status" value="1"/>
</dbReference>
<accession>A0A2W1P2P1</accession>
<evidence type="ECO:0000259" key="9">
    <source>
        <dbReference type="PROSITE" id="PS50110"/>
    </source>
</evidence>
<dbReference type="Proteomes" id="UP000214746">
    <property type="component" value="Unassembled WGS sequence"/>
</dbReference>
<evidence type="ECO:0000256" key="4">
    <source>
        <dbReference type="ARBA" id="ARBA00023015"/>
    </source>
</evidence>
<evidence type="ECO:0000313" key="12">
    <source>
        <dbReference type="Proteomes" id="UP000214746"/>
    </source>
</evidence>
<dbReference type="GO" id="GO:0006355">
    <property type="term" value="P:regulation of DNA-templated transcription"/>
    <property type="evidence" value="ECO:0007669"/>
    <property type="project" value="InterPro"/>
</dbReference>
<keyword evidence="5 8" id="KW-0238">DNA-binding</keyword>
<dbReference type="GO" id="GO:0005829">
    <property type="term" value="C:cytosol"/>
    <property type="evidence" value="ECO:0007669"/>
    <property type="project" value="TreeGrafter"/>
</dbReference>
<dbReference type="Gene3D" id="6.10.250.690">
    <property type="match status" value="1"/>
</dbReference>
<dbReference type="GO" id="GO:0032993">
    <property type="term" value="C:protein-DNA complex"/>
    <property type="evidence" value="ECO:0007669"/>
    <property type="project" value="TreeGrafter"/>
</dbReference>
<dbReference type="PROSITE" id="PS51755">
    <property type="entry name" value="OMPR_PHOB"/>
    <property type="match status" value="1"/>
</dbReference>
<dbReference type="InterPro" id="IPR011006">
    <property type="entry name" value="CheY-like_superfamily"/>
</dbReference>
<evidence type="ECO:0000256" key="2">
    <source>
        <dbReference type="ARBA" id="ARBA00022553"/>
    </source>
</evidence>
<keyword evidence="4" id="KW-0805">Transcription regulation</keyword>
<dbReference type="InterPro" id="IPR016032">
    <property type="entry name" value="Sig_transdc_resp-reg_C-effctor"/>
</dbReference>
<comment type="subcellular location">
    <subcellularLocation>
        <location evidence="1">Cytoplasm</location>
    </subcellularLocation>
</comment>
<gene>
    <name evidence="11" type="ORF">CBW46_008560</name>
</gene>
<feature type="domain" description="Response regulatory" evidence="9">
    <location>
        <begin position="5"/>
        <end position="118"/>
    </location>
</feature>
<dbReference type="InterPro" id="IPR039420">
    <property type="entry name" value="WalR-like"/>
</dbReference>
<evidence type="ECO:0000259" key="10">
    <source>
        <dbReference type="PROSITE" id="PS51755"/>
    </source>
</evidence>
<dbReference type="InterPro" id="IPR001867">
    <property type="entry name" value="OmpR/PhoB-type_DNA-bd"/>
</dbReference>
<feature type="domain" description="OmpR/PhoB-type" evidence="10">
    <location>
        <begin position="131"/>
        <end position="230"/>
    </location>
</feature>
<evidence type="ECO:0000256" key="6">
    <source>
        <dbReference type="ARBA" id="ARBA00023163"/>
    </source>
</evidence>
<sequence>MAGRTIMVIEDDAAIREVLRLYLEKNGFSVIMQDRGDEALSIVRAVQPALIILDVVLPGQNGFELCKEIRKITTVPVLFVSCKNTEQDKITALAVGGDDYITKPFSPNELIARINANLRRPYYVSDDNEPTPKLAAGALQVDLSGRTVKLNQTEIVLSKKEFELLAFLASRPGKTFSHEELFREIWGQESLNDTRTIIVHVSNLRKKIEPDPANPQHIINVHGVGYKFIM</sequence>
<dbReference type="PANTHER" id="PTHR48111:SF40">
    <property type="entry name" value="PHOSPHATE REGULON TRANSCRIPTIONAL REGULATORY PROTEIN PHOB"/>
    <property type="match status" value="1"/>
</dbReference>
<dbReference type="CDD" id="cd17574">
    <property type="entry name" value="REC_OmpR"/>
    <property type="match status" value="1"/>
</dbReference>
<dbReference type="SUPFAM" id="SSF52172">
    <property type="entry name" value="CheY-like"/>
    <property type="match status" value="1"/>
</dbReference>
<feature type="modified residue" description="4-aspartylphosphate" evidence="7">
    <location>
        <position position="54"/>
    </location>
</feature>
<keyword evidence="12" id="KW-1185">Reference proteome</keyword>
<dbReference type="Pfam" id="PF00486">
    <property type="entry name" value="Trans_reg_C"/>
    <property type="match status" value="1"/>
</dbReference>
<dbReference type="RefSeq" id="WP_089199594.1">
    <property type="nucleotide sequence ID" value="NZ_NHRJ02000003.1"/>
</dbReference>
<protein>
    <submittedName>
        <fullName evidence="11">DNA-binding response regulator</fullName>
    </submittedName>
</protein>
<reference evidence="11" key="1">
    <citation type="submission" date="2018-06" db="EMBL/GenBank/DDBJ databases">
        <title>Paenibacillus xerothermodurans sp. nov. an extremely dry heat resistant spore forming bacterium isolated from the soil of Cape Canaveral, Florida.</title>
        <authorList>
            <person name="Seuylemezian A."/>
            <person name="Kaur N."/>
            <person name="Patil P."/>
            <person name="Patil P."/>
            <person name="Mayilraj S."/>
            <person name="Vaishampayan P."/>
        </authorList>
    </citation>
    <scope>NUCLEOTIDE SEQUENCE [LARGE SCALE GENOMIC DNA]</scope>
    <source>
        <strain evidence="11">ATCC 27380</strain>
    </source>
</reference>
<dbReference type="PROSITE" id="PS50110">
    <property type="entry name" value="RESPONSE_REGULATORY"/>
    <property type="match status" value="1"/>
</dbReference>
<evidence type="ECO:0000256" key="5">
    <source>
        <dbReference type="ARBA" id="ARBA00023125"/>
    </source>
</evidence>
<dbReference type="GO" id="GO:0000156">
    <property type="term" value="F:phosphorelay response regulator activity"/>
    <property type="evidence" value="ECO:0007669"/>
    <property type="project" value="TreeGrafter"/>
</dbReference>
<dbReference type="InterPro" id="IPR036388">
    <property type="entry name" value="WH-like_DNA-bd_sf"/>
</dbReference>
<dbReference type="InterPro" id="IPR001789">
    <property type="entry name" value="Sig_transdc_resp-reg_receiver"/>
</dbReference>
<dbReference type="SMART" id="SM00862">
    <property type="entry name" value="Trans_reg_C"/>
    <property type="match status" value="1"/>
</dbReference>
<evidence type="ECO:0000256" key="8">
    <source>
        <dbReference type="PROSITE-ProRule" id="PRU01091"/>
    </source>
</evidence>
<dbReference type="GO" id="GO:0000976">
    <property type="term" value="F:transcription cis-regulatory region binding"/>
    <property type="evidence" value="ECO:0007669"/>
    <property type="project" value="TreeGrafter"/>
</dbReference>
<evidence type="ECO:0000313" key="11">
    <source>
        <dbReference type="EMBL" id="PZE21398.1"/>
    </source>
</evidence>
<dbReference type="EMBL" id="NHRJ02000003">
    <property type="protein sequence ID" value="PZE21398.1"/>
    <property type="molecule type" value="Genomic_DNA"/>
</dbReference>